<dbReference type="EMBL" id="LNRQ01000008">
    <property type="protein sequence ID" value="KZM84157.1"/>
    <property type="molecule type" value="Genomic_DNA"/>
</dbReference>
<sequence length="760" mass="86139">MYSTNGINRETKEFWGLNMLFIDDSNMRIHAFASTKYCKDLLDHMKEGKIYVVSNFRVKDYVGDETYRVVRNNKHIYFTAHTKLEQDLELSLVIDRHAFDFFHLGDMEKMAKDNRFLVDVIGKLQNARAIKSSKTESEKILTKFDLFDGRHTVSVTLFDEVGVEFEETIKCASGRDLFVVMCAAKIGMYEGMPNLTNYPSTRIYINPGHYSVQLIANRFRVCTLCMDSSGSFAVIFPDEEVSRILNKTVFDVEAEAIQAKNEGTFPNVLKQFENKFFDITINITSNNLKNGYRIYEASEICDKIESGASFDPSVQKDSEMPDAPTVNLEDDNNNTPHTGTSSNKTRPRTDIEPLPFDTNKGVPPKLMRNEKKNKSCSANKLNSKSKMGSRYARFRVCTLCTDSSGSFAIIFPDEEVSRILNKTVFDVEAEAIQAKNEGAFPNVLKQFENKLFDITINITSNNLKNGSRVYEASEICDKIESGASFDHSVQKDSEMPDAPTVNLEDDDNNTSHTGTSSNKTRPRTDIEPLPFDTNKGVPPKLMHNEKKNKNTAIHAFVPTACALDFERQIMLATVNVITGFTVVPYKETDKYRCVRGDSYIIFTADTKIQQVEDKGTNINHEMFDLYDHSEVKNVANQTKHLIGIIMDHEINLHPITNKHGQQQGQAKFVITDGRLSQPAFAKKFQSSHVSRKAELLTVEAIKSLGPDYIERPVLTHVSIMHVDEKQIWHLTVCTTCDVEVEKRITFTFALAVRGLFLIQR</sequence>
<keyword evidence="4" id="KW-1185">Reference proteome</keyword>
<feature type="compositionally biased region" description="Polar residues" evidence="1">
    <location>
        <begin position="333"/>
        <end position="344"/>
    </location>
</feature>
<dbReference type="PANTHER" id="PTHR47165:SF4">
    <property type="entry name" value="OS03G0429900 PROTEIN"/>
    <property type="match status" value="1"/>
</dbReference>
<organism evidence="2">
    <name type="scientific">Daucus carota subsp. sativus</name>
    <name type="common">Carrot</name>
    <dbReference type="NCBI Taxonomy" id="79200"/>
    <lineage>
        <taxon>Eukaryota</taxon>
        <taxon>Viridiplantae</taxon>
        <taxon>Streptophyta</taxon>
        <taxon>Embryophyta</taxon>
        <taxon>Tracheophyta</taxon>
        <taxon>Spermatophyta</taxon>
        <taxon>Magnoliopsida</taxon>
        <taxon>eudicotyledons</taxon>
        <taxon>Gunneridae</taxon>
        <taxon>Pentapetalae</taxon>
        <taxon>asterids</taxon>
        <taxon>campanulids</taxon>
        <taxon>Apiales</taxon>
        <taxon>Apiaceae</taxon>
        <taxon>Apioideae</taxon>
        <taxon>Scandiceae</taxon>
        <taxon>Daucinae</taxon>
        <taxon>Daucus</taxon>
        <taxon>Daucus sect. Daucus</taxon>
    </lineage>
</organism>
<evidence type="ECO:0008006" key="5">
    <source>
        <dbReference type="Google" id="ProtNLM"/>
    </source>
</evidence>
<dbReference type="PANTHER" id="PTHR47165">
    <property type="entry name" value="OS03G0429900 PROTEIN"/>
    <property type="match status" value="1"/>
</dbReference>
<dbReference type="Gramene" id="KZM84157">
    <property type="protein sequence ID" value="KZM84157"/>
    <property type="gene ID" value="DCAR_028296"/>
</dbReference>
<dbReference type="AlphaFoldDB" id="A0A175YLB7"/>
<protein>
    <recommendedName>
        <fullName evidence="5">DUF223 domain-containing protein</fullName>
    </recommendedName>
</protein>
<dbReference type="Gene3D" id="2.40.50.140">
    <property type="entry name" value="Nucleic acid-binding proteins"/>
    <property type="match status" value="4"/>
</dbReference>
<evidence type="ECO:0000256" key="1">
    <source>
        <dbReference type="SAM" id="MobiDB-lite"/>
    </source>
</evidence>
<dbReference type="InterPro" id="IPR012340">
    <property type="entry name" value="NA-bd_OB-fold"/>
</dbReference>
<reference evidence="3" key="2">
    <citation type="submission" date="2022-03" db="EMBL/GenBank/DDBJ databases">
        <title>Draft title - Genomic analysis of global carrot germplasm unveils the trajectory of domestication and the origin of high carotenoid orange carrot.</title>
        <authorList>
            <person name="Iorizzo M."/>
            <person name="Ellison S."/>
            <person name="Senalik D."/>
            <person name="Macko-Podgorni A."/>
            <person name="Grzebelus D."/>
            <person name="Bostan H."/>
            <person name="Rolling W."/>
            <person name="Curaba J."/>
            <person name="Simon P."/>
        </authorList>
    </citation>
    <scope>NUCLEOTIDE SEQUENCE</scope>
    <source>
        <tissue evidence="3">Leaf</tissue>
    </source>
</reference>
<evidence type="ECO:0000313" key="4">
    <source>
        <dbReference type="Proteomes" id="UP000077755"/>
    </source>
</evidence>
<evidence type="ECO:0000313" key="2">
    <source>
        <dbReference type="EMBL" id="KZM84157.1"/>
    </source>
</evidence>
<gene>
    <name evidence="2" type="ORF">DCAR_028296</name>
    <name evidence="3" type="ORF">DCAR_0830882</name>
</gene>
<accession>A0A175YLB7</accession>
<name>A0A175YLB7_DAUCS</name>
<dbReference type="SUPFAM" id="SSF50249">
    <property type="entry name" value="Nucleic acid-binding proteins"/>
    <property type="match status" value="2"/>
</dbReference>
<reference evidence="2" key="1">
    <citation type="journal article" date="2016" name="Nat. Genet.">
        <title>A high-quality carrot genome assembly provides new insights into carotenoid accumulation and asterid genome evolution.</title>
        <authorList>
            <person name="Iorizzo M."/>
            <person name="Ellison S."/>
            <person name="Senalik D."/>
            <person name="Zeng P."/>
            <person name="Satapoomin P."/>
            <person name="Huang J."/>
            <person name="Bowman M."/>
            <person name="Iovene M."/>
            <person name="Sanseverino W."/>
            <person name="Cavagnaro P."/>
            <person name="Yildiz M."/>
            <person name="Macko-Podgorni A."/>
            <person name="Moranska E."/>
            <person name="Grzebelus E."/>
            <person name="Grzebelus D."/>
            <person name="Ashrafi H."/>
            <person name="Zheng Z."/>
            <person name="Cheng S."/>
            <person name="Spooner D."/>
            <person name="Van Deynze A."/>
            <person name="Simon P."/>
        </authorList>
    </citation>
    <scope>NUCLEOTIDE SEQUENCE [LARGE SCALE GENOMIC DNA]</scope>
    <source>
        <tissue evidence="2">Leaf</tissue>
    </source>
</reference>
<evidence type="ECO:0000313" key="3">
    <source>
        <dbReference type="EMBL" id="WOH11397.1"/>
    </source>
</evidence>
<dbReference type="Proteomes" id="UP000077755">
    <property type="component" value="Chromosome 8"/>
</dbReference>
<feature type="compositionally biased region" description="Polar residues" evidence="1">
    <location>
        <begin position="510"/>
        <end position="519"/>
    </location>
</feature>
<dbReference type="EMBL" id="CP093350">
    <property type="protein sequence ID" value="WOH11397.1"/>
    <property type="molecule type" value="Genomic_DNA"/>
</dbReference>
<feature type="region of interest" description="Disordered" evidence="1">
    <location>
        <begin position="309"/>
        <end position="381"/>
    </location>
</feature>
<feature type="region of interest" description="Disordered" evidence="1">
    <location>
        <begin position="486"/>
        <end position="538"/>
    </location>
</feature>
<proteinExistence type="predicted"/>